<dbReference type="Pfam" id="PF01476">
    <property type="entry name" value="LysM"/>
    <property type="match status" value="1"/>
</dbReference>
<organism evidence="4">
    <name type="scientific">mine drainage metagenome</name>
    <dbReference type="NCBI Taxonomy" id="410659"/>
    <lineage>
        <taxon>unclassified sequences</taxon>
        <taxon>metagenomes</taxon>
        <taxon>ecological metagenomes</taxon>
    </lineage>
</organism>
<proteinExistence type="predicted"/>
<dbReference type="Gene3D" id="3.10.350.10">
    <property type="entry name" value="LysM domain"/>
    <property type="match status" value="1"/>
</dbReference>
<feature type="domain" description="LysM" evidence="3">
    <location>
        <begin position="359"/>
        <end position="408"/>
    </location>
</feature>
<feature type="region of interest" description="Disordered" evidence="2">
    <location>
        <begin position="340"/>
        <end position="366"/>
    </location>
</feature>
<feature type="coiled-coil region" evidence="1">
    <location>
        <begin position="89"/>
        <end position="246"/>
    </location>
</feature>
<keyword evidence="1" id="KW-0175">Coiled coil</keyword>
<reference evidence="4" key="1">
    <citation type="submission" date="2016-10" db="EMBL/GenBank/DDBJ databases">
        <title>Sequence of Gallionella enrichment culture.</title>
        <authorList>
            <person name="Poehlein A."/>
            <person name="Muehling M."/>
            <person name="Daniel R."/>
        </authorList>
    </citation>
    <scope>NUCLEOTIDE SEQUENCE</scope>
</reference>
<accession>A0A1J5T635</accession>
<evidence type="ECO:0000256" key="2">
    <source>
        <dbReference type="SAM" id="MobiDB-lite"/>
    </source>
</evidence>
<evidence type="ECO:0000313" key="4">
    <source>
        <dbReference type="EMBL" id="OIR09276.1"/>
    </source>
</evidence>
<dbReference type="PROSITE" id="PS51782">
    <property type="entry name" value="LYSM"/>
    <property type="match status" value="1"/>
</dbReference>
<evidence type="ECO:0000259" key="3">
    <source>
        <dbReference type="PROSITE" id="PS51782"/>
    </source>
</evidence>
<sequence>MPVVKNSLFSLLLLGLVCPTVRAADPAPAAPPSVAAPADEVASLKAQRDQLLQSLNAATSELAKVRASEAVAAQAKSAAPDTSALQAQITSLTADRDLLKKQLAEAQDQIRQDGQLRDKEARAEHDVDLLRAQNQALMAKMDALQSSAKTSSDAEAKLTALQDENRSLKEQVAAAAAKPAPAPGESVDDLKAKLADTQDKLDTALRSYTLLQQDLDTAKSGASKAAADADAKMATLQTENLSLKDQLTAAVAAKHDQDAALAAAQQQVTDMRAKAITQGMEATALRDQLRQTQQQLAIFANENAQLKTKLAVALPPPASPYASPERPGTAAAQAAITLPPALSTPAPTPVQPAAAPAGRQHIVGPGDTLSKISQQYYGTPNQWRRIYEANRDILGSPNSLPMGASLRIP</sequence>
<dbReference type="InterPro" id="IPR036779">
    <property type="entry name" value="LysM_dom_sf"/>
</dbReference>
<evidence type="ECO:0000256" key="1">
    <source>
        <dbReference type="SAM" id="Coils"/>
    </source>
</evidence>
<protein>
    <submittedName>
        <fullName evidence="4">LysM domain/BON superfamily protein</fullName>
    </submittedName>
</protein>
<dbReference type="CDD" id="cd00118">
    <property type="entry name" value="LysM"/>
    <property type="match status" value="1"/>
</dbReference>
<dbReference type="EMBL" id="MLJW01000027">
    <property type="protein sequence ID" value="OIR09276.1"/>
    <property type="molecule type" value="Genomic_DNA"/>
</dbReference>
<dbReference type="AlphaFoldDB" id="A0A1J5T635"/>
<gene>
    <name evidence="4" type="ORF">GALL_85090</name>
</gene>
<comment type="caution">
    <text evidence="4">The sequence shown here is derived from an EMBL/GenBank/DDBJ whole genome shotgun (WGS) entry which is preliminary data.</text>
</comment>
<feature type="coiled-coil region" evidence="1">
    <location>
        <begin position="282"/>
        <end position="309"/>
    </location>
</feature>
<name>A0A1J5T635_9ZZZZ</name>
<dbReference type="SMART" id="SM00257">
    <property type="entry name" value="LysM"/>
    <property type="match status" value="1"/>
</dbReference>
<dbReference type="InterPro" id="IPR018392">
    <property type="entry name" value="LysM"/>
</dbReference>
<feature type="compositionally biased region" description="Low complexity" evidence="2">
    <location>
        <begin position="340"/>
        <end position="357"/>
    </location>
</feature>